<dbReference type="InterPro" id="IPR029063">
    <property type="entry name" value="SAM-dependent_MTases_sf"/>
</dbReference>
<reference evidence="1" key="1">
    <citation type="journal article" date="2021" name="Front. Microbiol.">
        <title>Comprehensive Comparative Genomics and Phenotyping of Methylobacterium Species.</title>
        <authorList>
            <person name="Alessa O."/>
            <person name="Ogura Y."/>
            <person name="Fujitani Y."/>
            <person name="Takami H."/>
            <person name="Hayashi T."/>
            <person name="Sahin N."/>
            <person name="Tani A."/>
        </authorList>
    </citation>
    <scope>NUCLEOTIDE SEQUENCE</scope>
    <source>
        <strain evidence="1">DSM 17168</strain>
    </source>
</reference>
<dbReference type="Gene3D" id="3.40.50.150">
    <property type="entry name" value="Vaccinia Virus protein VP39"/>
    <property type="match status" value="1"/>
</dbReference>
<organism evidence="1 2">
    <name type="scientific">Methylobacterium isbiliense</name>
    <dbReference type="NCBI Taxonomy" id="315478"/>
    <lineage>
        <taxon>Bacteria</taxon>
        <taxon>Pseudomonadati</taxon>
        <taxon>Pseudomonadota</taxon>
        <taxon>Alphaproteobacteria</taxon>
        <taxon>Hyphomicrobiales</taxon>
        <taxon>Methylobacteriaceae</taxon>
        <taxon>Methylobacterium</taxon>
    </lineage>
</organism>
<sequence length="335" mass="36980">MLTFDQIRGIISVLIQRDATADDINYWTGKRAEDLVYALLKSNDYYKIHKPGAFTNAASSFDLYDIIKKYELRSRTPSPGYLVNFMGVKYPIEVAPGLKKFDGAVGPIPIPDYLHADMAEWAAVLRAVELASGTFRMAELGCGWGCWMNNAGVAAKRRALRVHAIGVEADEGHLSFARRSLAANGFDPSEYTLHHGVAAAAPGIAWFPKQDFAGSDWGLTPVFGAQPSNPERFHSYPMVPFAQMVGDETLDLLHIDIQGGEYDLISSCCEILNERVAYLVVGTHSRTIEGAIMDTLLTAGWKLEVERAAIFDLTNARADLVVDGLQGWRNPRLQR</sequence>
<keyword evidence="2" id="KW-1185">Reference proteome</keyword>
<evidence type="ECO:0000313" key="2">
    <source>
        <dbReference type="Proteomes" id="UP001055153"/>
    </source>
</evidence>
<evidence type="ECO:0000313" key="1">
    <source>
        <dbReference type="EMBL" id="GJE04693.1"/>
    </source>
</evidence>
<dbReference type="EMBL" id="BPQQ01000158">
    <property type="protein sequence ID" value="GJE04693.1"/>
    <property type="molecule type" value="Genomic_DNA"/>
</dbReference>
<dbReference type="RefSeq" id="WP_238242208.1">
    <property type="nucleotide sequence ID" value="NZ_BPQQ01000158.1"/>
</dbReference>
<name>A0ABQ4SQJ3_9HYPH</name>
<dbReference type="SUPFAM" id="SSF53335">
    <property type="entry name" value="S-adenosyl-L-methionine-dependent methyltransferases"/>
    <property type="match status" value="1"/>
</dbReference>
<comment type="caution">
    <text evidence="1">The sequence shown here is derived from an EMBL/GenBank/DDBJ whole genome shotgun (WGS) entry which is preliminary data.</text>
</comment>
<evidence type="ECO:0008006" key="3">
    <source>
        <dbReference type="Google" id="ProtNLM"/>
    </source>
</evidence>
<proteinExistence type="predicted"/>
<gene>
    <name evidence="1" type="ORF">GMJLKIPL_6659</name>
</gene>
<accession>A0ABQ4SQJ3</accession>
<protein>
    <recommendedName>
        <fullName evidence="3">Methyltransferase FkbM domain-containing protein</fullName>
    </recommendedName>
</protein>
<dbReference type="Proteomes" id="UP001055153">
    <property type="component" value="Unassembled WGS sequence"/>
</dbReference>
<reference evidence="1" key="2">
    <citation type="submission" date="2021-08" db="EMBL/GenBank/DDBJ databases">
        <authorList>
            <person name="Tani A."/>
            <person name="Ola A."/>
            <person name="Ogura Y."/>
            <person name="Katsura K."/>
            <person name="Hayashi T."/>
        </authorList>
    </citation>
    <scope>NUCLEOTIDE SEQUENCE</scope>
    <source>
        <strain evidence="1">DSM 17168</strain>
    </source>
</reference>